<feature type="region of interest" description="Disordered" evidence="6">
    <location>
        <begin position="613"/>
        <end position="664"/>
    </location>
</feature>
<evidence type="ECO:0000256" key="5">
    <source>
        <dbReference type="ARBA" id="ARBA00023136"/>
    </source>
</evidence>
<comment type="caution">
    <text evidence="8">The sequence shown here is derived from an EMBL/GenBank/DDBJ whole genome shotgun (WGS) entry which is preliminary data.</text>
</comment>
<evidence type="ECO:0000256" key="4">
    <source>
        <dbReference type="ARBA" id="ARBA00022989"/>
    </source>
</evidence>
<evidence type="ECO:0000256" key="3">
    <source>
        <dbReference type="ARBA" id="ARBA00022692"/>
    </source>
</evidence>
<dbReference type="GO" id="GO:0032541">
    <property type="term" value="C:cortical endoplasmic reticulum"/>
    <property type="evidence" value="ECO:0007669"/>
    <property type="project" value="TreeGrafter"/>
</dbReference>
<feature type="compositionally biased region" description="Basic and acidic residues" evidence="6">
    <location>
        <begin position="1259"/>
        <end position="1268"/>
    </location>
</feature>
<feature type="compositionally biased region" description="Basic and acidic residues" evidence="6">
    <location>
        <begin position="239"/>
        <end position="250"/>
    </location>
</feature>
<dbReference type="GO" id="GO:0005739">
    <property type="term" value="C:mitochondrion"/>
    <property type="evidence" value="ECO:0007669"/>
    <property type="project" value="TreeGrafter"/>
</dbReference>
<feature type="compositionally biased region" description="Polar residues" evidence="6">
    <location>
        <begin position="487"/>
        <end position="497"/>
    </location>
</feature>
<feature type="region of interest" description="Disordered" evidence="6">
    <location>
        <begin position="479"/>
        <end position="525"/>
    </location>
</feature>
<dbReference type="InterPro" id="IPR051482">
    <property type="entry name" value="Cholesterol_transport"/>
</dbReference>
<feature type="compositionally biased region" description="Polar residues" evidence="6">
    <location>
        <begin position="290"/>
        <end position="299"/>
    </location>
</feature>
<comment type="similarity">
    <text evidence="2">Belongs to the YSP2 family.</text>
</comment>
<feature type="region of interest" description="Disordered" evidence="6">
    <location>
        <begin position="1111"/>
        <end position="1145"/>
    </location>
</feature>
<evidence type="ECO:0000259" key="7">
    <source>
        <dbReference type="PROSITE" id="PS51778"/>
    </source>
</evidence>
<feature type="compositionally biased region" description="Low complexity" evidence="6">
    <location>
        <begin position="167"/>
        <end position="181"/>
    </location>
</feature>
<protein>
    <recommendedName>
        <fullName evidence="7">VASt domain-containing protein</fullName>
    </recommendedName>
</protein>
<dbReference type="GO" id="GO:0032366">
    <property type="term" value="P:intracellular sterol transport"/>
    <property type="evidence" value="ECO:0007669"/>
    <property type="project" value="TreeGrafter"/>
</dbReference>
<dbReference type="PANTHER" id="PTHR23319:SF4">
    <property type="entry name" value="GRAM DOMAIN CONTAINING 1B, ISOFORM E"/>
    <property type="match status" value="1"/>
</dbReference>
<dbReference type="PROSITE" id="PS51778">
    <property type="entry name" value="VAST"/>
    <property type="match status" value="1"/>
</dbReference>
<dbReference type="GO" id="GO:0005886">
    <property type="term" value="C:plasma membrane"/>
    <property type="evidence" value="ECO:0007669"/>
    <property type="project" value="TreeGrafter"/>
</dbReference>
<dbReference type="PANTHER" id="PTHR23319">
    <property type="entry name" value="GRAM DOMAIN CONTAINING 1B, ISOFORM E"/>
    <property type="match status" value="1"/>
</dbReference>
<feature type="compositionally biased region" description="Pro residues" evidence="6">
    <location>
        <begin position="11"/>
        <end position="20"/>
    </location>
</feature>
<feature type="region of interest" description="Disordered" evidence="6">
    <location>
        <begin position="1257"/>
        <end position="1284"/>
    </location>
</feature>
<keyword evidence="3" id="KW-0812">Transmembrane</keyword>
<gene>
    <name evidence="8" type="ORF">B0A52_03505</name>
</gene>
<comment type="subcellular location">
    <subcellularLocation>
        <location evidence="1">Membrane</location>
        <topology evidence="1">Single-pass membrane protein</topology>
    </subcellularLocation>
</comment>
<feature type="region of interest" description="Disordered" evidence="6">
    <location>
        <begin position="909"/>
        <end position="936"/>
    </location>
</feature>
<dbReference type="GO" id="GO:0120015">
    <property type="term" value="F:sterol transfer activity"/>
    <property type="evidence" value="ECO:0007669"/>
    <property type="project" value="TreeGrafter"/>
</dbReference>
<feature type="compositionally biased region" description="Polar residues" evidence="6">
    <location>
        <begin position="53"/>
        <end position="66"/>
    </location>
</feature>
<feature type="compositionally biased region" description="Low complexity" evidence="6">
    <location>
        <begin position="914"/>
        <end position="928"/>
    </location>
</feature>
<evidence type="ECO:0000256" key="1">
    <source>
        <dbReference type="ARBA" id="ARBA00004167"/>
    </source>
</evidence>
<dbReference type="Gene3D" id="2.30.29.30">
    <property type="entry name" value="Pleckstrin-homology domain (PH domain)/Phosphotyrosine-binding domain (PTB)"/>
    <property type="match status" value="1"/>
</dbReference>
<feature type="region of interest" description="Disordered" evidence="6">
    <location>
        <begin position="1319"/>
        <end position="1344"/>
    </location>
</feature>
<dbReference type="CDD" id="cd13220">
    <property type="entry name" value="PH-GRAM_GRAMDC"/>
    <property type="match status" value="1"/>
</dbReference>
<dbReference type="Pfam" id="PF02893">
    <property type="entry name" value="GRAM"/>
    <property type="match status" value="1"/>
</dbReference>
<dbReference type="InterPro" id="IPR011993">
    <property type="entry name" value="PH-like_dom_sf"/>
</dbReference>
<feature type="compositionally biased region" description="Acidic residues" evidence="6">
    <location>
        <begin position="508"/>
        <end position="518"/>
    </location>
</feature>
<feature type="region of interest" description="Disordered" evidence="6">
    <location>
        <begin position="836"/>
        <end position="882"/>
    </location>
</feature>
<reference evidence="8 9" key="1">
    <citation type="submission" date="2017-03" db="EMBL/GenBank/DDBJ databases">
        <title>Genomes of endolithic fungi from Antarctica.</title>
        <authorList>
            <person name="Coleine C."/>
            <person name="Masonjones S."/>
            <person name="Stajich J.E."/>
        </authorList>
    </citation>
    <scope>NUCLEOTIDE SEQUENCE [LARGE SCALE GENOMIC DNA]</scope>
    <source>
        <strain evidence="8 9">CCFEE 6314</strain>
    </source>
</reference>
<feature type="domain" description="VASt" evidence="7">
    <location>
        <begin position="941"/>
        <end position="1114"/>
    </location>
</feature>
<dbReference type="VEuPathDB" id="FungiDB:PV10_06098"/>
<sequence>MATSSAQASPNVPPVMPEQSPPLSGLKKVLSSRRRSSDLPSNSSLKDSRQKSLDSLTLERSPTRRSIGSDGRDDASSKSGSSGVRKLLPGHTKRRRRKLHEKELKAVVQDLDRQAHTSPNTLLEPVPPALSRRTSSLGPDGDSSLLTDDSELETPPLISRDSHTGYLTMSSPLMTTSTTLSDNYSADQAPLSTSVSKNPFSREPIQDKRSPSPKSPANPEASPSFSPMDRAATTGGLIDRADTLHPESRKNSISKIRGISPGRRFRDVFGKSGKSPRVSPERRSTDLVPTYTSPLSQPSLVPEPETYPENTPETIVPIPQPPEKEDIPMQPPLPPPVQIDRPPNSSMPNLNTGIRPMTPPTALINTPFTTVTPPTPTDARHDDSSTGSPRPDSIVPKIGTEGSGIIVSPSGNMISHRKTRSTSSISHQPSKLSNYITAPLTPTNEEPKPGASAAFGNRTPSGGLFSSWMSAAQNAATTFTNLTTQTRSRAGTASSDPSIKPKPVDEPIKEEEEDEAESSEPAIRRKQLAVETLGSGDLNFEHLGLSTEEKSYLTHDADNPELRKDSTIERDVAAAKIEDMMAKRAVSAAYEQRHSNGGTPVAEISDPLTMVRPSQTFGGHISGERTPPNGSILDGDTTSIKRTNSVRSKLAKRRSRGSSTATGQSAIGAMIGASNAALANPAKAPRLPGVTPAPKQRNRNFHQQFRSVPEDDNLIEDYSCALQKEILLAGRLYISEGHICFFSNILGWVTTVVISFDEVVSIERENTAVVFQNAIAVQTLHARHTFRSLIYREQTYDLLIGIWRVSHPASFQKSMNGKQIAADDVDNASTIIQENGASAHVSEESGSDQSDSDDDNDSAPSIIESSASNPGSELADPKTVSRKTSAMNASAVAQASSILAGTANDVPPALAGQAGVPDAAGPDFPGPATHGPTECTDSATHYDKIIKDEVLPAPVGKIYSLLYGAESGLFVRKFLSDDCKCTELVLEDDKKGLNGEIKSRQYTYIKPLGGSIGPRQTKCITTENLDFFDLEKAVTVTCTTQTPDVPSGNAFSTKTRYCLTWAPGNATRLQMNCTIEWTAKSWLKTPIEKGANDGQQQYGDALVKVLKSAVSGRPRGTTNASKASRSGGKKKRRSEKRTREEKIDETTKANVSWGILEPLRRPLQPVTDILGPVVKMEVVVVFLSFMVLLLWFRGSGSGSAHLGAYPGYSGSQIAPSERLAAYENLWVREENEFWDWLEARANVDTILFREQVQKNRRHKAEDASESAKQRQKQRKRTLHGRNGVKEVETKIKEEKISQRAMEDAIKITRDRLEILEHVVEKNRKSRAAKSSSSSSSSSSSGSTG</sequence>
<feature type="compositionally biased region" description="Polar residues" evidence="6">
    <location>
        <begin position="1"/>
        <end position="10"/>
    </location>
</feature>
<evidence type="ECO:0000313" key="8">
    <source>
        <dbReference type="EMBL" id="RVX71139.1"/>
    </source>
</evidence>
<dbReference type="InterPro" id="IPR004182">
    <property type="entry name" value="GRAM"/>
</dbReference>
<evidence type="ECO:0000256" key="6">
    <source>
        <dbReference type="SAM" id="MobiDB-lite"/>
    </source>
</evidence>
<feature type="region of interest" description="Disordered" evidence="6">
    <location>
        <begin position="369"/>
        <end position="458"/>
    </location>
</feature>
<dbReference type="GO" id="GO:0140268">
    <property type="term" value="C:endoplasmic reticulum-plasma membrane contact site"/>
    <property type="evidence" value="ECO:0007669"/>
    <property type="project" value="TreeGrafter"/>
</dbReference>
<dbReference type="EMBL" id="NAJM01000019">
    <property type="protein sequence ID" value="RVX71139.1"/>
    <property type="molecule type" value="Genomic_DNA"/>
</dbReference>
<feature type="compositionally biased region" description="Basic residues" evidence="6">
    <location>
        <begin position="1127"/>
        <end position="1136"/>
    </location>
</feature>
<name>A0A438N5U8_EXOME</name>
<feature type="region of interest" description="Disordered" evidence="6">
    <location>
        <begin position="1"/>
        <end position="355"/>
    </location>
</feature>
<organism evidence="8 9">
    <name type="scientific">Exophiala mesophila</name>
    <name type="common">Black yeast-like fungus</name>
    <dbReference type="NCBI Taxonomy" id="212818"/>
    <lineage>
        <taxon>Eukaryota</taxon>
        <taxon>Fungi</taxon>
        <taxon>Dikarya</taxon>
        <taxon>Ascomycota</taxon>
        <taxon>Pezizomycotina</taxon>
        <taxon>Eurotiomycetes</taxon>
        <taxon>Chaetothyriomycetidae</taxon>
        <taxon>Chaetothyriales</taxon>
        <taxon>Herpotrichiellaceae</taxon>
        <taxon>Exophiala</taxon>
    </lineage>
</organism>
<keyword evidence="5" id="KW-0472">Membrane</keyword>
<dbReference type="GO" id="GO:0005789">
    <property type="term" value="C:endoplasmic reticulum membrane"/>
    <property type="evidence" value="ECO:0007669"/>
    <property type="project" value="TreeGrafter"/>
</dbReference>
<feature type="compositionally biased region" description="Low complexity" evidence="6">
    <location>
        <begin position="1330"/>
        <end position="1344"/>
    </location>
</feature>
<accession>A0A438N5U8</accession>
<evidence type="ECO:0000313" key="9">
    <source>
        <dbReference type="Proteomes" id="UP000288859"/>
    </source>
</evidence>
<dbReference type="InterPro" id="IPR031968">
    <property type="entry name" value="VASt"/>
</dbReference>
<feature type="compositionally biased region" description="Polar residues" evidence="6">
    <location>
        <begin position="182"/>
        <end position="199"/>
    </location>
</feature>
<dbReference type="GO" id="GO:0032934">
    <property type="term" value="F:sterol binding"/>
    <property type="evidence" value="ECO:0007669"/>
    <property type="project" value="TreeGrafter"/>
</dbReference>
<feature type="compositionally biased region" description="Polar residues" evidence="6">
    <location>
        <begin position="421"/>
        <end position="444"/>
    </location>
</feature>
<dbReference type="Proteomes" id="UP000288859">
    <property type="component" value="Unassembled WGS sequence"/>
</dbReference>
<feature type="compositionally biased region" description="Low complexity" evidence="6">
    <location>
        <begin position="302"/>
        <end position="314"/>
    </location>
</feature>
<proteinExistence type="inferred from homology"/>
<feature type="compositionally biased region" description="Basic and acidic residues" evidence="6">
    <location>
        <begin position="100"/>
        <end position="115"/>
    </location>
</feature>
<dbReference type="Pfam" id="PF16016">
    <property type="entry name" value="VASt"/>
    <property type="match status" value="1"/>
</dbReference>
<evidence type="ECO:0000256" key="2">
    <source>
        <dbReference type="ARBA" id="ARBA00006582"/>
    </source>
</evidence>
<feature type="compositionally biased region" description="Low complexity" evidence="6">
    <location>
        <begin position="134"/>
        <end position="147"/>
    </location>
</feature>
<dbReference type="OrthoDB" id="2162691at2759"/>
<keyword evidence="4" id="KW-1133">Transmembrane helix</keyword>
<feature type="compositionally biased region" description="Basic residues" evidence="6">
    <location>
        <begin position="1269"/>
        <end position="1279"/>
    </location>
</feature>
<feature type="compositionally biased region" description="Polar residues" evidence="6">
    <location>
        <begin position="636"/>
        <end position="647"/>
    </location>
</feature>
<dbReference type="SMART" id="SM00568">
    <property type="entry name" value="GRAM"/>
    <property type="match status" value="1"/>
</dbReference>